<comment type="caution">
    <text evidence="2">The sequence shown here is derived from an EMBL/GenBank/DDBJ whole genome shotgun (WGS) entry which is preliminary data.</text>
</comment>
<accession>A0A926QIC8</accession>
<feature type="transmembrane region" description="Helical" evidence="1">
    <location>
        <begin position="77"/>
        <end position="96"/>
    </location>
</feature>
<dbReference type="AlphaFoldDB" id="A0A926QIC8"/>
<protein>
    <submittedName>
        <fullName evidence="2">Uncharacterized protein</fullName>
    </submittedName>
</protein>
<keyword evidence="1" id="KW-0812">Transmembrane</keyword>
<sequence length="130" mass="14798">MKETFWSHTIWYFLLAFVTIGLSVFLLIKSNNRKFTIGFSFAVMGLTFFAETGLLTLLDAYKYLPKLSSDPSLDSVIGNYFSQFSLTVTAVLVSIFSPPKIWYFIIAAAYCLIEVSFLQLGIYEHKGYQT</sequence>
<name>A0A926QIC8_9BACL</name>
<gene>
    <name evidence="2" type="ORF">ICC18_10205</name>
</gene>
<dbReference type="RefSeq" id="WP_188174280.1">
    <property type="nucleotide sequence ID" value="NZ_JACVVD010000003.1"/>
</dbReference>
<dbReference type="Proteomes" id="UP000650466">
    <property type="component" value="Unassembled WGS sequence"/>
</dbReference>
<proteinExistence type="predicted"/>
<organism evidence="2 3">
    <name type="scientific">Paenibacillus sedimenti</name>
    <dbReference type="NCBI Taxonomy" id="2770274"/>
    <lineage>
        <taxon>Bacteria</taxon>
        <taxon>Bacillati</taxon>
        <taxon>Bacillota</taxon>
        <taxon>Bacilli</taxon>
        <taxon>Bacillales</taxon>
        <taxon>Paenibacillaceae</taxon>
        <taxon>Paenibacillus</taxon>
    </lineage>
</organism>
<dbReference type="EMBL" id="JACVVD010000003">
    <property type="protein sequence ID" value="MBD0380486.1"/>
    <property type="molecule type" value="Genomic_DNA"/>
</dbReference>
<keyword evidence="1" id="KW-0472">Membrane</keyword>
<keyword evidence="3" id="KW-1185">Reference proteome</keyword>
<evidence type="ECO:0000256" key="1">
    <source>
        <dbReference type="SAM" id="Phobius"/>
    </source>
</evidence>
<reference evidence="2" key="1">
    <citation type="submission" date="2020-09" db="EMBL/GenBank/DDBJ databases">
        <title>Draft Genome Sequence of Paenibacillus sp. WST5.</title>
        <authorList>
            <person name="Bao Z."/>
        </authorList>
    </citation>
    <scope>NUCLEOTIDE SEQUENCE</scope>
    <source>
        <strain evidence="2">WST5</strain>
    </source>
</reference>
<feature type="transmembrane region" description="Helical" evidence="1">
    <location>
        <begin position="6"/>
        <end position="28"/>
    </location>
</feature>
<feature type="transmembrane region" description="Helical" evidence="1">
    <location>
        <begin position="35"/>
        <end position="57"/>
    </location>
</feature>
<evidence type="ECO:0000313" key="2">
    <source>
        <dbReference type="EMBL" id="MBD0380486.1"/>
    </source>
</evidence>
<feature type="transmembrane region" description="Helical" evidence="1">
    <location>
        <begin position="101"/>
        <end position="122"/>
    </location>
</feature>
<evidence type="ECO:0000313" key="3">
    <source>
        <dbReference type="Proteomes" id="UP000650466"/>
    </source>
</evidence>
<keyword evidence="1" id="KW-1133">Transmembrane helix</keyword>